<reference evidence="5 6" key="1">
    <citation type="submission" date="2011-12" db="EMBL/GenBank/DDBJ databases">
        <title>Complete sequence of Mycobacterium rhodesiae NBB3.</title>
        <authorList>
            <consortium name="US DOE Joint Genome Institute"/>
            <person name="Lucas S."/>
            <person name="Han J."/>
            <person name="Lapidus A."/>
            <person name="Cheng J.-F."/>
            <person name="Goodwin L."/>
            <person name="Pitluck S."/>
            <person name="Peters L."/>
            <person name="Mikhailova N."/>
            <person name="Gu W."/>
            <person name="Detter J.C."/>
            <person name="Han C."/>
            <person name="Tapia R."/>
            <person name="Land M."/>
            <person name="Hauser L."/>
            <person name="Kyrpides N."/>
            <person name="Ivanova N."/>
            <person name="Pagani I."/>
            <person name="Mattes T."/>
            <person name="Holmes A."/>
            <person name="Rutledge P."/>
            <person name="Paulsen I."/>
            <person name="Coleman N."/>
            <person name="Woyke T."/>
        </authorList>
    </citation>
    <scope>NUCLEOTIDE SEQUENCE [LARGE SCALE GENOMIC DNA]</scope>
    <source>
        <strain evidence="5 6">NBB3</strain>
    </source>
</reference>
<name>G8RYU0_MYCRN</name>
<keyword evidence="1" id="KW-0805">Transcription regulation</keyword>
<evidence type="ECO:0000256" key="3">
    <source>
        <dbReference type="ARBA" id="ARBA00023163"/>
    </source>
</evidence>
<evidence type="ECO:0000256" key="2">
    <source>
        <dbReference type="ARBA" id="ARBA00023125"/>
    </source>
</evidence>
<evidence type="ECO:0000313" key="5">
    <source>
        <dbReference type="EMBL" id="AEV75731.1"/>
    </source>
</evidence>
<dbReference type="EMBL" id="CP003169">
    <property type="protein sequence ID" value="AEV75731.1"/>
    <property type="molecule type" value="Genomic_DNA"/>
</dbReference>
<gene>
    <name evidence="5" type="ordered locus">MycrhN_5256</name>
</gene>
<dbReference type="Proteomes" id="UP000005442">
    <property type="component" value="Chromosome"/>
</dbReference>
<evidence type="ECO:0000259" key="4">
    <source>
        <dbReference type="PROSITE" id="PS51118"/>
    </source>
</evidence>
<dbReference type="Pfam" id="PF01638">
    <property type="entry name" value="HxlR"/>
    <property type="match status" value="1"/>
</dbReference>
<dbReference type="PANTHER" id="PTHR33204:SF37">
    <property type="entry name" value="HTH-TYPE TRANSCRIPTIONAL REGULATOR YODB"/>
    <property type="match status" value="1"/>
</dbReference>
<dbReference type="SUPFAM" id="SSF46785">
    <property type="entry name" value="Winged helix' DNA-binding domain"/>
    <property type="match status" value="1"/>
</dbReference>
<dbReference type="HOGENOM" id="CLU_111585_6_1_11"/>
<keyword evidence="3" id="KW-0804">Transcription</keyword>
<dbReference type="InterPro" id="IPR002577">
    <property type="entry name" value="HTH_HxlR"/>
</dbReference>
<keyword evidence="6" id="KW-1185">Reference proteome</keyword>
<evidence type="ECO:0000313" key="6">
    <source>
        <dbReference type="Proteomes" id="UP000005442"/>
    </source>
</evidence>
<dbReference type="STRING" id="710685.MycrhN_5256"/>
<protein>
    <submittedName>
        <fullName evidence="5">Putative transcriptional regulator</fullName>
    </submittedName>
</protein>
<dbReference type="OrthoDB" id="8904061at2"/>
<dbReference type="AlphaFoldDB" id="G8RYU0"/>
<evidence type="ECO:0000256" key="1">
    <source>
        <dbReference type="ARBA" id="ARBA00023015"/>
    </source>
</evidence>
<sequence length="116" mass="12320">MVSPEIGIAARGSSSGRPIMVALDVLGRRGALRLLWELRGGPLTFRALQTACGSNPGSMNTRLKELRALGIVEHDAGGYRLSRHGRSLIEALRPLQAWADGWAADPTAAAHAEKPA</sequence>
<proteinExistence type="predicted"/>
<keyword evidence="2" id="KW-0238">DNA-binding</keyword>
<dbReference type="KEGG" id="mrh:MycrhN_5256"/>
<dbReference type="PROSITE" id="PS51118">
    <property type="entry name" value="HTH_HXLR"/>
    <property type="match status" value="1"/>
</dbReference>
<organism evidence="5 6">
    <name type="scientific">Mycolicibacterium rhodesiae (strain NBB3)</name>
    <name type="common">Mycobacterium rhodesiae</name>
    <dbReference type="NCBI Taxonomy" id="710685"/>
    <lineage>
        <taxon>Bacteria</taxon>
        <taxon>Bacillati</taxon>
        <taxon>Actinomycetota</taxon>
        <taxon>Actinomycetes</taxon>
        <taxon>Mycobacteriales</taxon>
        <taxon>Mycobacteriaceae</taxon>
        <taxon>Mycolicibacterium</taxon>
    </lineage>
</organism>
<dbReference type="Gene3D" id="1.10.10.10">
    <property type="entry name" value="Winged helix-like DNA-binding domain superfamily/Winged helix DNA-binding domain"/>
    <property type="match status" value="1"/>
</dbReference>
<dbReference type="InterPro" id="IPR036388">
    <property type="entry name" value="WH-like_DNA-bd_sf"/>
</dbReference>
<dbReference type="PANTHER" id="PTHR33204">
    <property type="entry name" value="TRANSCRIPTIONAL REGULATOR, MARR FAMILY"/>
    <property type="match status" value="1"/>
</dbReference>
<dbReference type="GO" id="GO:0003677">
    <property type="term" value="F:DNA binding"/>
    <property type="evidence" value="ECO:0007669"/>
    <property type="project" value="UniProtKB-KW"/>
</dbReference>
<feature type="domain" description="HTH hxlR-type" evidence="4">
    <location>
        <begin position="17"/>
        <end position="107"/>
    </location>
</feature>
<dbReference type="InterPro" id="IPR036390">
    <property type="entry name" value="WH_DNA-bd_sf"/>
</dbReference>
<accession>G8RYU0</accession>
<dbReference type="eggNOG" id="COG1733">
    <property type="taxonomic scope" value="Bacteria"/>
</dbReference>